<dbReference type="Proteomes" id="UP000663131">
    <property type="component" value="Chromosome 5"/>
</dbReference>
<gene>
    <name evidence="2" type="ORF">BRETT_004458</name>
</gene>
<dbReference type="RefSeq" id="XP_041135730.1">
    <property type="nucleotide sequence ID" value="XM_041282954.1"/>
</dbReference>
<accession>A0A871QZF0</accession>
<dbReference type="AlphaFoldDB" id="A0A871QZF0"/>
<reference evidence="2" key="1">
    <citation type="submission" date="2020-10" db="EMBL/GenBank/DDBJ databases">
        <authorList>
            <person name="Palmer J.M."/>
        </authorList>
    </citation>
    <scope>NUCLEOTIDE SEQUENCE</scope>
    <source>
        <strain evidence="2">UCD 2041</strain>
    </source>
</reference>
<dbReference type="OrthoDB" id="3996548at2759"/>
<dbReference type="EMBL" id="CP063133">
    <property type="protein sequence ID" value="QOU19237.1"/>
    <property type="molecule type" value="Genomic_DNA"/>
</dbReference>
<proteinExistence type="predicted"/>
<name>A0A871QZF0_DEKBR</name>
<feature type="compositionally biased region" description="Basic and acidic residues" evidence="1">
    <location>
        <begin position="26"/>
        <end position="35"/>
    </location>
</feature>
<feature type="compositionally biased region" description="Acidic residues" evidence="1">
    <location>
        <begin position="91"/>
        <end position="104"/>
    </location>
</feature>
<organism evidence="2 3">
    <name type="scientific">Dekkera bruxellensis</name>
    <name type="common">Brettanomyces custersii</name>
    <dbReference type="NCBI Taxonomy" id="5007"/>
    <lineage>
        <taxon>Eukaryota</taxon>
        <taxon>Fungi</taxon>
        <taxon>Dikarya</taxon>
        <taxon>Ascomycota</taxon>
        <taxon>Saccharomycotina</taxon>
        <taxon>Pichiomycetes</taxon>
        <taxon>Pichiales</taxon>
        <taxon>Pichiaceae</taxon>
        <taxon>Brettanomyces</taxon>
    </lineage>
</organism>
<evidence type="ECO:0000313" key="2">
    <source>
        <dbReference type="EMBL" id="QOU19237.1"/>
    </source>
</evidence>
<protein>
    <submittedName>
        <fullName evidence="2">Uncharacterized protein</fullName>
    </submittedName>
</protein>
<feature type="region of interest" description="Disordered" evidence="1">
    <location>
        <begin position="26"/>
        <end position="48"/>
    </location>
</feature>
<evidence type="ECO:0000256" key="1">
    <source>
        <dbReference type="SAM" id="MobiDB-lite"/>
    </source>
</evidence>
<reference evidence="2" key="2">
    <citation type="journal article" name="BMC Genomics">
        <title>New genome assemblies reveal patterns of domestication and adaptation across Brettanomyces (Dekkera) species.</title>
        <authorList>
            <person name="Roach M.J."/>
            <person name="Borneman A.R."/>
        </authorList>
    </citation>
    <scope>NUCLEOTIDE SEQUENCE</scope>
    <source>
        <strain evidence="2">UCD 2041</strain>
    </source>
</reference>
<dbReference type="KEGG" id="bbrx:BRETT_004458"/>
<dbReference type="GeneID" id="64576381"/>
<sequence length="308" mass="34934">MTSIVPENVLTRANENNAIGLFEPLTKREVEKEEGNQDEDEMAQELNELEKDATSYIKLGEDKWVGFLARASPSHFEKIVKKVKHLLGKDDCEDEDDEEEEDNNAENPENGQDNEEKDNGEGEDCEEDEEEDYEEDEEEEDVDEITGNEKQQHLDWGVFAASATNRTKPLSEFLVGLQHYAEKQDPQKVLKKAGLFSMSEFDSETTTELRNGSLSEKINAGDVKNKQIKKWLASTAARRAKIIKDAVSNDTFNDSAVFEAEEFQYRKGNIFLDDDDNDDFSSGCDCLFKEYTLLEVISVTAVSILMII</sequence>
<feature type="compositionally biased region" description="Acidic residues" evidence="1">
    <location>
        <begin position="112"/>
        <end position="146"/>
    </location>
</feature>
<feature type="region of interest" description="Disordered" evidence="1">
    <location>
        <begin position="90"/>
        <end position="153"/>
    </location>
</feature>
<evidence type="ECO:0000313" key="3">
    <source>
        <dbReference type="Proteomes" id="UP000663131"/>
    </source>
</evidence>